<proteinExistence type="predicted"/>
<reference evidence="1 2" key="1">
    <citation type="journal article" date="2022" name="bioRxiv">
        <title>An ancient truncated duplication of the anti-Mullerian hormone receptor type 2 gene is a potential conserved master sex determinant in the Pangasiidae catfish family.</title>
        <authorList>
            <person name="Wen M."/>
            <person name="Pan Q."/>
            <person name="Jouanno E."/>
            <person name="Montfort J."/>
            <person name="Zahm M."/>
            <person name="Cabau C."/>
            <person name="Klopp C."/>
            <person name="Iampietro C."/>
            <person name="Roques C."/>
            <person name="Bouchez O."/>
            <person name="Castinel A."/>
            <person name="Donnadieu C."/>
            <person name="Parrinello H."/>
            <person name="Poncet C."/>
            <person name="Belmonte E."/>
            <person name="Gautier V."/>
            <person name="Avarre J.-C."/>
            <person name="Dugue R."/>
            <person name="Gustiano R."/>
            <person name="Ha T.T.T."/>
            <person name="Campet M."/>
            <person name="Sriphairoj K."/>
            <person name="Ribolli J."/>
            <person name="de Almeida F.L."/>
            <person name="Desvignes T."/>
            <person name="Postlethwait J.H."/>
            <person name="Bucao C.F."/>
            <person name="Robinson-Rechavi M."/>
            <person name="Bobe J."/>
            <person name="Herpin A."/>
            <person name="Guiguen Y."/>
        </authorList>
    </citation>
    <scope>NUCLEOTIDE SEQUENCE [LARGE SCALE GENOMIC DNA]</scope>
    <source>
        <strain evidence="1">YG-Dec2019</strain>
    </source>
</reference>
<protein>
    <submittedName>
        <fullName evidence="1">Uncharacterized protein</fullName>
    </submittedName>
</protein>
<gene>
    <name evidence="1" type="ORF">PGIGA_G00009660</name>
</gene>
<evidence type="ECO:0000313" key="2">
    <source>
        <dbReference type="Proteomes" id="UP000829447"/>
    </source>
</evidence>
<dbReference type="Proteomes" id="UP000829447">
    <property type="component" value="Linkage Group LG1"/>
</dbReference>
<comment type="caution">
    <text evidence="1">The sequence shown here is derived from an EMBL/GenBank/DDBJ whole genome shotgun (WGS) entry which is preliminary data.</text>
</comment>
<keyword evidence="2" id="KW-1185">Reference proteome</keyword>
<sequence length="112" mass="12776">MILHVTVVEDAGMNTAPSNMMEATLQQLLQVSLQQQALLRIAKRWLQPSMDRFLRALPPEERKGNPSSAARRKEGEPAPPGKCWRLWSERWLLWRSAGATDVTFPDPLRRDA</sequence>
<dbReference type="EMBL" id="CM040454">
    <property type="protein sequence ID" value="MCI4374751.1"/>
    <property type="molecule type" value="Genomic_DNA"/>
</dbReference>
<organism evidence="1 2">
    <name type="scientific">Pangasianodon gigas</name>
    <name type="common">Mekong giant catfish</name>
    <name type="synonym">Pangasius gigas</name>
    <dbReference type="NCBI Taxonomy" id="30993"/>
    <lineage>
        <taxon>Eukaryota</taxon>
        <taxon>Metazoa</taxon>
        <taxon>Chordata</taxon>
        <taxon>Craniata</taxon>
        <taxon>Vertebrata</taxon>
        <taxon>Euteleostomi</taxon>
        <taxon>Actinopterygii</taxon>
        <taxon>Neopterygii</taxon>
        <taxon>Teleostei</taxon>
        <taxon>Ostariophysi</taxon>
        <taxon>Siluriformes</taxon>
        <taxon>Pangasiidae</taxon>
        <taxon>Pangasianodon</taxon>
    </lineage>
</organism>
<evidence type="ECO:0000313" key="1">
    <source>
        <dbReference type="EMBL" id="MCI4374751.1"/>
    </source>
</evidence>
<name>A0ACC5W7N1_PANGG</name>
<accession>A0ACC5W7N1</accession>